<organism evidence="2 3">
    <name type="scientific">Nocardioides thalensis</name>
    <dbReference type="NCBI Taxonomy" id="1914755"/>
    <lineage>
        <taxon>Bacteria</taxon>
        <taxon>Bacillati</taxon>
        <taxon>Actinomycetota</taxon>
        <taxon>Actinomycetes</taxon>
        <taxon>Propionibacteriales</taxon>
        <taxon>Nocardioidaceae</taxon>
        <taxon>Nocardioides</taxon>
    </lineage>
</organism>
<dbReference type="Gene3D" id="1.20.120.680">
    <property type="entry name" value="Formiminotetrahydrofolate cyclodeaminase monomer, up-and-down helical bundle"/>
    <property type="match status" value="1"/>
</dbReference>
<dbReference type="InterPro" id="IPR007044">
    <property type="entry name" value="Cyclodeamin/CycHdrlase"/>
</dbReference>
<sequence length="185" mass="19191">MARDNDVDAGTVPDFLHRLSARTPTPAGGAVAALCTAQAAALVAMVARYCEAAEVVERAEQLVASAHELVVEDQRAFGAVAAAWSAPREAGTDDERRAAIDAALLGASEPQAQVVEAAVEVLVLIDQLRPAAKGGLLSDLVAAGEVARAGSAIARMNVESNVRTLPDSESRSRLLRRMGVAKGRV</sequence>
<feature type="domain" description="Cyclodeaminase/cyclohydrolase" evidence="1">
    <location>
        <begin position="12"/>
        <end position="177"/>
    </location>
</feature>
<gene>
    <name evidence="2" type="ORF">HNR19_004034</name>
</gene>
<dbReference type="InterPro" id="IPR036178">
    <property type="entry name" value="Formintransfe-cycloase-like_sf"/>
</dbReference>
<proteinExistence type="predicted"/>
<dbReference type="EMBL" id="JACCFP010000001">
    <property type="protein sequence ID" value="NYJ03336.1"/>
    <property type="molecule type" value="Genomic_DNA"/>
</dbReference>
<reference evidence="2 3" key="1">
    <citation type="submission" date="2020-07" db="EMBL/GenBank/DDBJ databases">
        <title>Sequencing the genomes of 1000 actinobacteria strains.</title>
        <authorList>
            <person name="Klenk H.-P."/>
        </authorList>
    </citation>
    <scope>NUCLEOTIDE SEQUENCE [LARGE SCALE GENOMIC DNA]</scope>
    <source>
        <strain evidence="2 3">DSM 103833</strain>
    </source>
</reference>
<dbReference type="GO" id="GO:0003824">
    <property type="term" value="F:catalytic activity"/>
    <property type="evidence" value="ECO:0007669"/>
    <property type="project" value="InterPro"/>
</dbReference>
<protein>
    <submittedName>
        <fullName evidence="2">Formiminotetrahydrofolate cyclodeaminase</fullName>
    </submittedName>
</protein>
<evidence type="ECO:0000313" key="3">
    <source>
        <dbReference type="Proteomes" id="UP000530424"/>
    </source>
</evidence>
<evidence type="ECO:0000259" key="1">
    <source>
        <dbReference type="Pfam" id="PF04961"/>
    </source>
</evidence>
<name>A0A853C8I6_9ACTN</name>
<dbReference type="Pfam" id="PF04961">
    <property type="entry name" value="FTCD_C"/>
    <property type="match status" value="1"/>
</dbReference>
<dbReference type="SUPFAM" id="SSF101262">
    <property type="entry name" value="Methenyltetrahydrofolate cyclohydrolase-like"/>
    <property type="match status" value="1"/>
</dbReference>
<keyword evidence="3" id="KW-1185">Reference proteome</keyword>
<dbReference type="RefSeq" id="WP_179669615.1">
    <property type="nucleotide sequence ID" value="NZ_JACCFP010000001.1"/>
</dbReference>
<accession>A0A853C8I6</accession>
<dbReference type="Proteomes" id="UP000530424">
    <property type="component" value="Unassembled WGS sequence"/>
</dbReference>
<comment type="caution">
    <text evidence="2">The sequence shown here is derived from an EMBL/GenBank/DDBJ whole genome shotgun (WGS) entry which is preliminary data.</text>
</comment>
<evidence type="ECO:0000313" key="2">
    <source>
        <dbReference type="EMBL" id="NYJ03336.1"/>
    </source>
</evidence>
<dbReference type="AlphaFoldDB" id="A0A853C8I6"/>